<keyword evidence="2" id="KW-1185">Reference proteome</keyword>
<name>A0ACC2J0F1_9PEZI</name>
<comment type="caution">
    <text evidence="1">The sequence shown here is derived from an EMBL/GenBank/DDBJ whole genome shotgun (WGS) entry which is preliminary data.</text>
</comment>
<proteinExistence type="predicted"/>
<gene>
    <name evidence="1" type="ORF">O1611_g10269</name>
</gene>
<evidence type="ECO:0000313" key="1">
    <source>
        <dbReference type="EMBL" id="KAJ8120807.1"/>
    </source>
</evidence>
<reference evidence="1" key="1">
    <citation type="submission" date="2022-12" db="EMBL/GenBank/DDBJ databases">
        <title>Genome Sequence of Lasiodiplodia mahajangana.</title>
        <authorList>
            <person name="Buettner E."/>
        </authorList>
    </citation>
    <scope>NUCLEOTIDE SEQUENCE</scope>
    <source>
        <strain evidence="1">VT137</strain>
    </source>
</reference>
<dbReference type="Proteomes" id="UP001153332">
    <property type="component" value="Unassembled WGS sequence"/>
</dbReference>
<dbReference type="EMBL" id="JAPUUL010003983">
    <property type="protein sequence ID" value="KAJ8120807.1"/>
    <property type="molecule type" value="Genomic_DNA"/>
</dbReference>
<organism evidence="1 2">
    <name type="scientific">Lasiodiplodia mahajangana</name>
    <dbReference type="NCBI Taxonomy" id="1108764"/>
    <lineage>
        <taxon>Eukaryota</taxon>
        <taxon>Fungi</taxon>
        <taxon>Dikarya</taxon>
        <taxon>Ascomycota</taxon>
        <taxon>Pezizomycotina</taxon>
        <taxon>Dothideomycetes</taxon>
        <taxon>Dothideomycetes incertae sedis</taxon>
        <taxon>Botryosphaeriales</taxon>
        <taxon>Botryosphaeriaceae</taxon>
        <taxon>Lasiodiplodia</taxon>
    </lineage>
</organism>
<evidence type="ECO:0000313" key="2">
    <source>
        <dbReference type="Proteomes" id="UP001153332"/>
    </source>
</evidence>
<protein>
    <submittedName>
        <fullName evidence="1">Uncharacterized protein</fullName>
    </submittedName>
</protein>
<accession>A0ACC2J0F1</accession>
<sequence>MDFDVHCLDKGISADHKVEASEAGIEKSRAEPQFCISMVLSNSTVQSYLYSAQHGFRLLGRRAYTGACLTQLRHLNFTDGCYPQVLTAATDGYIAVFTNVRPLEDGSEDSTDILVTKLHQSSMKSLDMRSITTEAGTSYLVVTGGDDDAIGVLHLYSPSLTLPTKPTPEQHVSTDSSTATTPILLPDQSSVSASSPDPIQPPQTFTNSQKQALPQYEVRNKSIVRSAHAAAVTGLGIVRLENGGRDAVIATTGNDQRVKTWRLVGWQSTFPKVHLLDNRYSGVADAGDLEVVRGWYGDEGEISHDDRSEERILVAGVGIEVWSVS</sequence>